<protein>
    <submittedName>
        <fullName evidence="11">M23 family metallopeptidase</fullName>
    </submittedName>
</protein>
<evidence type="ECO:0000259" key="10">
    <source>
        <dbReference type="Pfam" id="PF19353"/>
    </source>
</evidence>
<dbReference type="GO" id="GO:0006508">
    <property type="term" value="P:proteolysis"/>
    <property type="evidence" value="ECO:0007669"/>
    <property type="project" value="UniProtKB-KW"/>
</dbReference>
<keyword evidence="8" id="KW-0472">Membrane</keyword>
<evidence type="ECO:0000256" key="2">
    <source>
        <dbReference type="ARBA" id="ARBA00022670"/>
    </source>
</evidence>
<dbReference type="InterPro" id="IPR045974">
    <property type="entry name" value="DUF5930"/>
</dbReference>
<dbReference type="EMBL" id="SRXW01000001">
    <property type="protein sequence ID" value="TGY89597.1"/>
    <property type="molecule type" value="Genomic_DNA"/>
</dbReference>
<keyword evidence="3" id="KW-0479">Metal-binding</keyword>
<reference evidence="11 12" key="1">
    <citation type="journal article" date="2017" name="Int. J. Syst. Evol. Microbiol.">
        <title>Marinicauda algicola sp. nov., isolated from a marine red alga Rhodosorus marinus.</title>
        <authorList>
            <person name="Jeong S.E."/>
            <person name="Jeon S.H."/>
            <person name="Chun B.H."/>
            <person name="Kim D.W."/>
            <person name="Jeon C.O."/>
        </authorList>
    </citation>
    <scope>NUCLEOTIDE SEQUENCE [LARGE SCALE GENOMIC DNA]</scope>
    <source>
        <strain evidence="11 12">JCM 31718</strain>
    </source>
</reference>
<evidence type="ECO:0000256" key="7">
    <source>
        <dbReference type="SAM" id="Coils"/>
    </source>
</evidence>
<sequence>MVKRILAGPWEALKTRFPDRQIYHRTEGQVRYFVIRTEMQVGAIAAACVAAMWMAIATVNMVINTADERVEKARIAALEARYQEMLEEARAAEAAAIAYLESTTETFDRTAGEFQMRHETLRRLMDFAEDLQIGGDSESPSAGAGQILMAATPADPDPRGPLVAPESLAGLGDGAEGRVQALVAEQDALLSQAEDSAEARLENLRAVLRLTGLRLDDVLEEGQAQAGGTGGPLIPIENSQIFGSSLDLTDPFNARVSRIAARLVEAEQLSEALEATPLGTPVGDAFRITSGYGTRIDPFTRRAAFHAGKDFAAYRNAPIISAAAGRVVYAGWRAGYGRTVEVDHGYGFKTRYGHLHSIDVRRGDEVAAGQRIGGMGSTGRSTATHLHYEIWFQGNHLDPERFLRAGRYVQ</sequence>
<dbReference type="GO" id="GO:0004222">
    <property type="term" value="F:metalloendopeptidase activity"/>
    <property type="evidence" value="ECO:0007669"/>
    <property type="project" value="TreeGrafter"/>
</dbReference>
<evidence type="ECO:0000256" key="3">
    <source>
        <dbReference type="ARBA" id="ARBA00022723"/>
    </source>
</evidence>
<keyword evidence="6" id="KW-0482">Metalloprotease</keyword>
<dbReference type="InterPro" id="IPR050570">
    <property type="entry name" value="Cell_wall_metabolism_enzyme"/>
</dbReference>
<keyword evidence="5" id="KW-0862">Zinc</keyword>
<feature type="domain" description="DUF5930" evidence="10">
    <location>
        <begin position="179"/>
        <end position="287"/>
    </location>
</feature>
<evidence type="ECO:0000256" key="4">
    <source>
        <dbReference type="ARBA" id="ARBA00022801"/>
    </source>
</evidence>
<evidence type="ECO:0000256" key="6">
    <source>
        <dbReference type="ARBA" id="ARBA00023049"/>
    </source>
</evidence>
<name>A0A4S2H1X6_9PROT</name>
<dbReference type="InterPro" id="IPR016047">
    <property type="entry name" value="M23ase_b-sheet_dom"/>
</dbReference>
<evidence type="ECO:0000259" key="9">
    <source>
        <dbReference type="Pfam" id="PF01551"/>
    </source>
</evidence>
<dbReference type="PANTHER" id="PTHR21666">
    <property type="entry name" value="PEPTIDASE-RELATED"/>
    <property type="match status" value="1"/>
</dbReference>
<organism evidence="11 12">
    <name type="scientific">Marinicauda algicola</name>
    <dbReference type="NCBI Taxonomy" id="2029849"/>
    <lineage>
        <taxon>Bacteria</taxon>
        <taxon>Pseudomonadati</taxon>
        <taxon>Pseudomonadota</taxon>
        <taxon>Alphaproteobacteria</taxon>
        <taxon>Maricaulales</taxon>
        <taxon>Maricaulaceae</taxon>
        <taxon>Marinicauda</taxon>
    </lineage>
</organism>
<keyword evidence="2" id="KW-0645">Protease</keyword>
<gene>
    <name evidence="11" type="ORF">E5163_00165</name>
</gene>
<accession>A0A4S2H1X6</accession>
<evidence type="ECO:0000256" key="1">
    <source>
        <dbReference type="ARBA" id="ARBA00001947"/>
    </source>
</evidence>
<keyword evidence="8" id="KW-1133">Transmembrane helix</keyword>
<dbReference type="PANTHER" id="PTHR21666:SF288">
    <property type="entry name" value="CELL DIVISION PROTEIN YTFB"/>
    <property type="match status" value="1"/>
</dbReference>
<evidence type="ECO:0000313" key="12">
    <source>
        <dbReference type="Proteomes" id="UP000308054"/>
    </source>
</evidence>
<dbReference type="CDD" id="cd12797">
    <property type="entry name" value="M23_peptidase"/>
    <property type="match status" value="1"/>
</dbReference>
<evidence type="ECO:0000256" key="5">
    <source>
        <dbReference type="ARBA" id="ARBA00022833"/>
    </source>
</evidence>
<dbReference type="AlphaFoldDB" id="A0A4S2H1X6"/>
<evidence type="ECO:0000313" key="11">
    <source>
        <dbReference type="EMBL" id="TGY89597.1"/>
    </source>
</evidence>
<evidence type="ECO:0000256" key="8">
    <source>
        <dbReference type="SAM" id="Phobius"/>
    </source>
</evidence>
<dbReference type="Pfam" id="PF01551">
    <property type="entry name" value="Peptidase_M23"/>
    <property type="match status" value="1"/>
</dbReference>
<feature type="transmembrane region" description="Helical" evidence="8">
    <location>
        <begin position="41"/>
        <end position="63"/>
    </location>
</feature>
<dbReference type="Pfam" id="PF19353">
    <property type="entry name" value="DUF5930"/>
    <property type="match status" value="1"/>
</dbReference>
<keyword evidence="4" id="KW-0378">Hydrolase</keyword>
<proteinExistence type="predicted"/>
<dbReference type="Proteomes" id="UP000308054">
    <property type="component" value="Unassembled WGS sequence"/>
</dbReference>
<keyword evidence="8" id="KW-0812">Transmembrane</keyword>
<dbReference type="RefSeq" id="WP_135994096.1">
    <property type="nucleotide sequence ID" value="NZ_CP071057.1"/>
</dbReference>
<dbReference type="Gene3D" id="2.70.70.10">
    <property type="entry name" value="Glucose Permease (Domain IIA)"/>
    <property type="match status" value="1"/>
</dbReference>
<dbReference type="GO" id="GO:0046872">
    <property type="term" value="F:metal ion binding"/>
    <property type="evidence" value="ECO:0007669"/>
    <property type="project" value="UniProtKB-KW"/>
</dbReference>
<feature type="coiled-coil region" evidence="7">
    <location>
        <begin position="68"/>
        <end position="95"/>
    </location>
</feature>
<dbReference type="FunFam" id="2.70.70.10:FF:000006">
    <property type="entry name" value="M23 family peptidase"/>
    <property type="match status" value="1"/>
</dbReference>
<dbReference type="InterPro" id="IPR011055">
    <property type="entry name" value="Dup_hybrid_motif"/>
</dbReference>
<keyword evidence="7" id="KW-0175">Coiled coil</keyword>
<dbReference type="SUPFAM" id="SSF51261">
    <property type="entry name" value="Duplicated hybrid motif"/>
    <property type="match status" value="1"/>
</dbReference>
<comment type="caution">
    <text evidence="11">The sequence shown here is derived from an EMBL/GenBank/DDBJ whole genome shotgun (WGS) entry which is preliminary data.</text>
</comment>
<comment type="cofactor">
    <cofactor evidence="1">
        <name>Zn(2+)</name>
        <dbReference type="ChEBI" id="CHEBI:29105"/>
    </cofactor>
</comment>
<dbReference type="OrthoDB" id="9805070at2"/>
<keyword evidence="12" id="KW-1185">Reference proteome</keyword>
<feature type="domain" description="M23ase beta-sheet core" evidence="9">
    <location>
        <begin position="305"/>
        <end position="399"/>
    </location>
</feature>